<reference evidence="1 2" key="2">
    <citation type="journal article" date="2022" name="Mol. Ecol. Resour.">
        <title>The genomes of chicory, endive, great burdock and yacon provide insights into Asteraceae paleo-polyploidization history and plant inulin production.</title>
        <authorList>
            <person name="Fan W."/>
            <person name="Wang S."/>
            <person name="Wang H."/>
            <person name="Wang A."/>
            <person name="Jiang F."/>
            <person name="Liu H."/>
            <person name="Zhao H."/>
            <person name="Xu D."/>
            <person name="Zhang Y."/>
        </authorList>
    </citation>
    <scope>NUCLEOTIDE SEQUENCE [LARGE SCALE GENOMIC DNA]</scope>
    <source>
        <strain evidence="2">cv. Yunnan</strain>
        <tissue evidence="1">Leaves</tissue>
    </source>
</reference>
<evidence type="ECO:0000313" key="2">
    <source>
        <dbReference type="Proteomes" id="UP001056120"/>
    </source>
</evidence>
<sequence length="98" mass="10992">MAEVLFSTLNAGIQPSTSPFDTAAMKLQKFYRGYHTHRLLCCSYCCAVFAAIFVLCECAGFLLIVNVLDLTKKKKHCARMGYEHGESWRKKILGLVLA</sequence>
<dbReference type="Proteomes" id="UP001056120">
    <property type="component" value="Linkage Group LG09"/>
</dbReference>
<proteinExistence type="predicted"/>
<organism evidence="1 2">
    <name type="scientific">Smallanthus sonchifolius</name>
    <dbReference type="NCBI Taxonomy" id="185202"/>
    <lineage>
        <taxon>Eukaryota</taxon>
        <taxon>Viridiplantae</taxon>
        <taxon>Streptophyta</taxon>
        <taxon>Embryophyta</taxon>
        <taxon>Tracheophyta</taxon>
        <taxon>Spermatophyta</taxon>
        <taxon>Magnoliopsida</taxon>
        <taxon>eudicotyledons</taxon>
        <taxon>Gunneridae</taxon>
        <taxon>Pentapetalae</taxon>
        <taxon>asterids</taxon>
        <taxon>campanulids</taxon>
        <taxon>Asterales</taxon>
        <taxon>Asteraceae</taxon>
        <taxon>Asteroideae</taxon>
        <taxon>Heliantheae alliance</taxon>
        <taxon>Millerieae</taxon>
        <taxon>Smallanthus</taxon>
    </lineage>
</organism>
<dbReference type="EMBL" id="CM042026">
    <property type="protein sequence ID" value="KAI3805438.1"/>
    <property type="molecule type" value="Genomic_DNA"/>
</dbReference>
<evidence type="ECO:0000313" key="1">
    <source>
        <dbReference type="EMBL" id="KAI3805438.1"/>
    </source>
</evidence>
<comment type="caution">
    <text evidence="1">The sequence shown here is derived from an EMBL/GenBank/DDBJ whole genome shotgun (WGS) entry which is preliminary data.</text>
</comment>
<gene>
    <name evidence="1" type="ORF">L1987_27822</name>
</gene>
<keyword evidence="2" id="KW-1185">Reference proteome</keyword>
<accession>A0ACB9ICP8</accession>
<name>A0ACB9ICP8_9ASTR</name>
<reference evidence="2" key="1">
    <citation type="journal article" date="2022" name="Mol. Ecol. Resour.">
        <title>The genomes of chicory, endive, great burdock and yacon provide insights into Asteraceae palaeo-polyploidization history and plant inulin production.</title>
        <authorList>
            <person name="Fan W."/>
            <person name="Wang S."/>
            <person name="Wang H."/>
            <person name="Wang A."/>
            <person name="Jiang F."/>
            <person name="Liu H."/>
            <person name="Zhao H."/>
            <person name="Xu D."/>
            <person name="Zhang Y."/>
        </authorList>
    </citation>
    <scope>NUCLEOTIDE SEQUENCE [LARGE SCALE GENOMIC DNA]</scope>
    <source>
        <strain evidence="2">cv. Yunnan</strain>
    </source>
</reference>
<protein>
    <submittedName>
        <fullName evidence="1">Uncharacterized protein</fullName>
    </submittedName>
</protein>